<feature type="non-terminal residue" evidence="2">
    <location>
        <position position="133"/>
    </location>
</feature>
<accession>A0A6J4SJI2</accession>
<sequence>GRRRGARGGPRRRRGGGRAGHRRRGALRPRPGDLPRALAHRGGGDLAAGDDPRGARRRLAPAPLRQPAAARGGAAGCPRRGRGGGRRGDRQRGLRADARAGLRGIHGGRRGAARPARDERLNLRRRRADEGGV</sequence>
<evidence type="ECO:0000313" key="2">
    <source>
        <dbReference type="EMBL" id="CAA9501036.1"/>
    </source>
</evidence>
<name>A0A6J4SJI2_9ACTN</name>
<feature type="compositionally biased region" description="Basic residues" evidence="1">
    <location>
        <begin position="1"/>
        <end position="27"/>
    </location>
</feature>
<feature type="compositionally biased region" description="Basic and acidic residues" evidence="1">
    <location>
        <begin position="86"/>
        <end position="100"/>
    </location>
</feature>
<protein>
    <submittedName>
        <fullName evidence="2">Uncharacterized protein</fullName>
    </submittedName>
</protein>
<organism evidence="2">
    <name type="scientific">uncultured Solirubrobacteraceae bacterium</name>
    <dbReference type="NCBI Taxonomy" id="1162706"/>
    <lineage>
        <taxon>Bacteria</taxon>
        <taxon>Bacillati</taxon>
        <taxon>Actinomycetota</taxon>
        <taxon>Thermoleophilia</taxon>
        <taxon>Solirubrobacterales</taxon>
        <taxon>Solirubrobacteraceae</taxon>
        <taxon>environmental samples</taxon>
    </lineage>
</organism>
<evidence type="ECO:0000256" key="1">
    <source>
        <dbReference type="SAM" id="MobiDB-lite"/>
    </source>
</evidence>
<proteinExistence type="predicted"/>
<feature type="region of interest" description="Disordered" evidence="1">
    <location>
        <begin position="1"/>
        <end position="133"/>
    </location>
</feature>
<feature type="non-terminal residue" evidence="2">
    <location>
        <position position="1"/>
    </location>
</feature>
<feature type="compositionally biased region" description="Low complexity" evidence="1">
    <location>
        <begin position="60"/>
        <end position="78"/>
    </location>
</feature>
<reference evidence="2" key="1">
    <citation type="submission" date="2020-02" db="EMBL/GenBank/DDBJ databases">
        <authorList>
            <person name="Meier V. D."/>
        </authorList>
    </citation>
    <scope>NUCLEOTIDE SEQUENCE</scope>
    <source>
        <strain evidence="2">AVDCRST_MAG30</strain>
    </source>
</reference>
<gene>
    <name evidence="2" type="ORF">AVDCRST_MAG30-1911</name>
</gene>
<feature type="compositionally biased region" description="Basic and acidic residues" evidence="1">
    <location>
        <begin position="115"/>
        <end position="133"/>
    </location>
</feature>
<dbReference type="AlphaFoldDB" id="A0A6J4SJI2"/>
<dbReference type="EMBL" id="CADCVS010000254">
    <property type="protein sequence ID" value="CAA9501036.1"/>
    <property type="molecule type" value="Genomic_DNA"/>
</dbReference>